<dbReference type="InterPro" id="IPR004358">
    <property type="entry name" value="Sig_transdc_His_kin-like_C"/>
</dbReference>
<keyword evidence="5" id="KW-0808">Transferase</keyword>
<dbReference type="InterPro" id="IPR036097">
    <property type="entry name" value="HisK_dim/P_sf"/>
</dbReference>
<organism evidence="15 16">
    <name type="scientific">Ahrensia kielensis</name>
    <dbReference type="NCBI Taxonomy" id="76980"/>
    <lineage>
        <taxon>Bacteria</taxon>
        <taxon>Pseudomonadati</taxon>
        <taxon>Pseudomonadota</taxon>
        <taxon>Alphaproteobacteria</taxon>
        <taxon>Hyphomicrobiales</taxon>
        <taxon>Ahrensiaceae</taxon>
        <taxon>Ahrensia</taxon>
    </lineage>
</organism>
<dbReference type="SUPFAM" id="SSF55785">
    <property type="entry name" value="PYP-like sensor domain (PAS domain)"/>
    <property type="match status" value="1"/>
</dbReference>
<dbReference type="Pfam" id="PF02518">
    <property type="entry name" value="HATPase_c"/>
    <property type="match status" value="1"/>
</dbReference>
<dbReference type="Gene3D" id="3.30.565.10">
    <property type="entry name" value="Histidine kinase-like ATPase, C-terminal domain"/>
    <property type="match status" value="1"/>
</dbReference>
<dbReference type="InterPro" id="IPR036890">
    <property type="entry name" value="HATPase_C_sf"/>
</dbReference>
<feature type="domain" description="CHASE" evidence="14">
    <location>
        <begin position="144"/>
        <end position="295"/>
    </location>
</feature>
<evidence type="ECO:0000256" key="9">
    <source>
        <dbReference type="ARBA" id="ARBA00023012"/>
    </source>
</evidence>
<dbReference type="PROSITE" id="PS50109">
    <property type="entry name" value="HIS_KIN"/>
    <property type="match status" value="1"/>
</dbReference>
<dbReference type="SMART" id="SM01079">
    <property type="entry name" value="CHASE"/>
    <property type="match status" value="2"/>
</dbReference>
<dbReference type="InterPro" id="IPR050736">
    <property type="entry name" value="Sensor_HK_Regulatory"/>
</dbReference>
<name>A0ABU9T649_9HYPH</name>
<evidence type="ECO:0000256" key="6">
    <source>
        <dbReference type="ARBA" id="ARBA00022692"/>
    </source>
</evidence>
<evidence type="ECO:0000313" key="16">
    <source>
        <dbReference type="Proteomes" id="UP001477870"/>
    </source>
</evidence>
<dbReference type="InterPro" id="IPR005467">
    <property type="entry name" value="His_kinase_dom"/>
</dbReference>
<dbReference type="InterPro" id="IPR006189">
    <property type="entry name" value="CHASE_dom"/>
</dbReference>
<keyword evidence="10 11" id="KW-0472">Membrane</keyword>
<dbReference type="SMART" id="SM00387">
    <property type="entry name" value="HATPase_c"/>
    <property type="match status" value="1"/>
</dbReference>
<keyword evidence="16" id="KW-1185">Reference proteome</keyword>
<dbReference type="InterPro" id="IPR003661">
    <property type="entry name" value="HisK_dim/P_dom"/>
</dbReference>
<dbReference type="PROSITE" id="PS50839">
    <property type="entry name" value="CHASE"/>
    <property type="match status" value="2"/>
</dbReference>
<keyword evidence="7" id="KW-0418">Kinase</keyword>
<feature type="domain" description="Histidine kinase" evidence="12">
    <location>
        <begin position="755"/>
        <end position="975"/>
    </location>
</feature>
<evidence type="ECO:0000256" key="7">
    <source>
        <dbReference type="ARBA" id="ARBA00022777"/>
    </source>
</evidence>
<dbReference type="RefSeq" id="WP_342848073.1">
    <property type="nucleotide sequence ID" value="NZ_JBBMQO010000004.1"/>
</dbReference>
<evidence type="ECO:0000259" key="13">
    <source>
        <dbReference type="PROSITE" id="PS50113"/>
    </source>
</evidence>
<evidence type="ECO:0000256" key="2">
    <source>
        <dbReference type="ARBA" id="ARBA00004370"/>
    </source>
</evidence>
<evidence type="ECO:0000259" key="14">
    <source>
        <dbReference type="PROSITE" id="PS50839"/>
    </source>
</evidence>
<gene>
    <name evidence="15" type="ORF">WNY59_08410</name>
</gene>
<accession>A0ABU9T649</accession>
<dbReference type="SUPFAM" id="SSF55874">
    <property type="entry name" value="ATPase domain of HSP90 chaperone/DNA topoisomerase II/histidine kinase"/>
    <property type="match status" value="1"/>
</dbReference>
<dbReference type="NCBIfam" id="TIGR00229">
    <property type="entry name" value="sensory_box"/>
    <property type="match status" value="1"/>
</dbReference>
<dbReference type="InterPro" id="IPR000014">
    <property type="entry name" value="PAS"/>
</dbReference>
<sequence length="983" mass="110390">MPKKIISERALPRLLLRMLAIMIIPASLTYYAWHVATENLAQASQAKFETMALESERALRHRMDSYHQALLGGRGLVESAGSVSHDEWKAYVNALDVATNFPGINGIGIIEDVQKDSIKEYTQKELLNNNRLLNIHPDVSHNNYYIIRYIEPESINLPAIGLNIAFEKNRTEAADRARDSGKAAITKRILLVQDAQQTPGFLLLAPIYNPSMPINTAEQRQKAFLSWVYAPFIGKNFMNDLTESQGTTLNLEVHDGADDSEDSLIYKNSTDSAASTPLFTITKELQIMQRTWLIKWSSTASFESQTSNNEPLLIAVTGSFFTLLCGIFVVTSSIRNQGEVVLHRNRFLPAIGFCFISVATLFVYNIILQTENELISKDVKREAEVFRQVISSNVNNRIEALSRMADRWTTAEGSKRQYWQRDAQNLITDHPGLKVVEWVDPNYQVQWVEPLLGNERVVGLNILFNEERQKALEGAAAHDKVTLTPPLDLVQGYKAFISYFPVRKNGEFDGFIAGILSIEELMRDVLQGSNTSQFAITLSYDGAPFYHSNKTGSTETKLFFSEIIELHDKQWSLSVTPSASYLSQTQFILPETTLIIGFVLSLLIAQLIFTTQTAQQKTALVQEKENLLATFVRHTPAAVAMFDTDVRYLAMSSRWQKDYGLQDKNVIGKSHYEVFPEIPIHQSHWLVLHKRAILGEVIISEEEPFLREDGAIDWIRYELHPWSQGDGSPGGLIMFTENITERKKMDSMKDEFISTVNHELRTPITSIMGALGLLRAKNHKQLDPKSEKLLGLAYENSERLSYLVNDILDTEKIAAGKMNYDLKETEMVSLVVDIVEQNSSYAERHSVKFVTKNLVSAAYCNVDAHRFNQALTNLLSNAAKFSPTGEDVEIRIEITAEDMLHISVTDNGPGISKTFHSKIFDKFSQEDGSSTRTKGGTGLGLNITKTIIEAFAGEVSFVSTVGKGSTFSFHIPTIRGDRIKDIA</sequence>
<feature type="transmembrane region" description="Helical" evidence="11">
    <location>
        <begin position="14"/>
        <end position="33"/>
    </location>
</feature>
<evidence type="ECO:0000256" key="10">
    <source>
        <dbReference type="ARBA" id="ARBA00023136"/>
    </source>
</evidence>
<reference evidence="15 16" key="1">
    <citation type="submission" date="2024-03" db="EMBL/GenBank/DDBJ databases">
        <title>Community enrichment and isolation of bacterial strains for fucoidan degradation.</title>
        <authorList>
            <person name="Sichert A."/>
        </authorList>
    </citation>
    <scope>NUCLEOTIDE SEQUENCE [LARGE SCALE GENOMIC DNA]</scope>
    <source>
        <strain evidence="15 16">AS62</strain>
    </source>
</reference>
<evidence type="ECO:0000256" key="3">
    <source>
        <dbReference type="ARBA" id="ARBA00012438"/>
    </source>
</evidence>
<comment type="caution">
    <text evidence="15">The sequence shown here is derived from an EMBL/GenBank/DDBJ whole genome shotgun (WGS) entry which is preliminary data.</text>
</comment>
<dbReference type="SUPFAM" id="SSF47384">
    <property type="entry name" value="Homodimeric domain of signal transducing histidine kinase"/>
    <property type="match status" value="1"/>
</dbReference>
<keyword evidence="6 11" id="KW-0812">Transmembrane</keyword>
<feature type="domain" description="PAC" evidence="13">
    <location>
        <begin position="699"/>
        <end position="751"/>
    </location>
</feature>
<keyword evidence="4" id="KW-0597">Phosphoprotein</keyword>
<evidence type="ECO:0000313" key="15">
    <source>
        <dbReference type="EMBL" id="MEM5501608.1"/>
    </source>
</evidence>
<evidence type="ECO:0000256" key="11">
    <source>
        <dbReference type="SAM" id="Phobius"/>
    </source>
</evidence>
<keyword evidence="8 11" id="KW-1133">Transmembrane helix</keyword>
<evidence type="ECO:0000256" key="4">
    <source>
        <dbReference type="ARBA" id="ARBA00022553"/>
    </source>
</evidence>
<comment type="subcellular location">
    <subcellularLocation>
        <location evidence="2">Membrane</location>
    </subcellularLocation>
</comment>
<dbReference type="Proteomes" id="UP001477870">
    <property type="component" value="Unassembled WGS sequence"/>
</dbReference>
<evidence type="ECO:0000256" key="8">
    <source>
        <dbReference type="ARBA" id="ARBA00022989"/>
    </source>
</evidence>
<dbReference type="Pfam" id="PF00512">
    <property type="entry name" value="HisKA"/>
    <property type="match status" value="1"/>
</dbReference>
<keyword evidence="9" id="KW-0902">Two-component regulatory system</keyword>
<proteinExistence type="predicted"/>
<dbReference type="InterPro" id="IPR042240">
    <property type="entry name" value="CHASE_sf"/>
</dbReference>
<feature type="transmembrane region" description="Helical" evidence="11">
    <location>
        <begin position="346"/>
        <end position="367"/>
    </location>
</feature>
<dbReference type="EC" id="2.7.13.3" evidence="3"/>
<dbReference type="Pfam" id="PF08448">
    <property type="entry name" value="PAS_4"/>
    <property type="match status" value="1"/>
</dbReference>
<evidence type="ECO:0000259" key="12">
    <source>
        <dbReference type="PROSITE" id="PS50109"/>
    </source>
</evidence>
<protein>
    <recommendedName>
        <fullName evidence="3">histidine kinase</fullName>
        <ecNumber evidence="3">2.7.13.3</ecNumber>
    </recommendedName>
</protein>
<dbReference type="Pfam" id="PF03924">
    <property type="entry name" value="CHASE"/>
    <property type="match status" value="2"/>
</dbReference>
<dbReference type="CDD" id="cd16922">
    <property type="entry name" value="HATPase_EvgS-ArcB-TorS-like"/>
    <property type="match status" value="1"/>
</dbReference>
<comment type="catalytic activity">
    <reaction evidence="1">
        <text>ATP + protein L-histidine = ADP + protein N-phospho-L-histidine.</text>
        <dbReference type="EC" id="2.7.13.3"/>
    </reaction>
</comment>
<dbReference type="CDD" id="cd00082">
    <property type="entry name" value="HisKA"/>
    <property type="match status" value="1"/>
</dbReference>
<dbReference type="Gene3D" id="1.10.287.130">
    <property type="match status" value="1"/>
</dbReference>
<feature type="domain" description="CHASE" evidence="14">
    <location>
        <begin position="440"/>
        <end position="527"/>
    </location>
</feature>
<dbReference type="PANTHER" id="PTHR43711">
    <property type="entry name" value="TWO-COMPONENT HISTIDINE KINASE"/>
    <property type="match status" value="1"/>
</dbReference>
<dbReference type="PRINTS" id="PR00344">
    <property type="entry name" value="BCTRLSENSOR"/>
</dbReference>
<evidence type="ECO:0000256" key="1">
    <source>
        <dbReference type="ARBA" id="ARBA00000085"/>
    </source>
</evidence>
<dbReference type="Gene3D" id="3.30.450.20">
    <property type="entry name" value="PAS domain"/>
    <property type="match status" value="1"/>
</dbReference>
<dbReference type="PROSITE" id="PS50113">
    <property type="entry name" value="PAC"/>
    <property type="match status" value="1"/>
</dbReference>
<evidence type="ECO:0000256" key="5">
    <source>
        <dbReference type="ARBA" id="ARBA00022679"/>
    </source>
</evidence>
<feature type="transmembrane region" description="Helical" evidence="11">
    <location>
        <begin position="312"/>
        <end position="334"/>
    </location>
</feature>
<dbReference type="InterPro" id="IPR003594">
    <property type="entry name" value="HATPase_dom"/>
</dbReference>
<dbReference type="InterPro" id="IPR000700">
    <property type="entry name" value="PAS-assoc_C"/>
</dbReference>
<dbReference type="SMART" id="SM00388">
    <property type="entry name" value="HisKA"/>
    <property type="match status" value="1"/>
</dbReference>
<dbReference type="EMBL" id="JBBMQO010000004">
    <property type="protein sequence ID" value="MEM5501608.1"/>
    <property type="molecule type" value="Genomic_DNA"/>
</dbReference>
<dbReference type="Gene3D" id="3.30.450.350">
    <property type="entry name" value="CHASE domain"/>
    <property type="match status" value="2"/>
</dbReference>
<dbReference type="InterPro" id="IPR013656">
    <property type="entry name" value="PAS_4"/>
</dbReference>
<dbReference type="PANTHER" id="PTHR43711:SF1">
    <property type="entry name" value="HISTIDINE KINASE 1"/>
    <property type="match status" value="1"/>
</dbReference>
<dbReference type="InterPro" id="IPR035965">
    <property type="entry name" value="PAS-like_dom_sf"/>
</dbReference>